<evidence type="ECO:0000313" key="2">
    <source>
        <dbReference type="EMBL" id="PNI11119.1"/>
    </source>
</evidence>
<evidence type="ECO:0000313" key="3">
    <source>
        <dbReference type="Proteomes" id="UP000236370"/>
    </source>
</evidence>
<accession>A0A2J8IKS4</accession>
<feature type="region of interest" description="Disordered" evidence="1">
    <location>
        <begin position="75"/>
        <end position="105"/>
    </location>
</feature>
<dbReference type="AlphaFoldDB" id="A0A2J8IKS4"/>
<feature type="compositionally biased region" description="Low complexity" evidence="1">
    <location>
        <begin position="80"/>
        <end position="105"/>
    </location>
</feature>
<comment type="caution">
    <text evidence="2">The sequence shown here is derived from an EMBL/GenBank/DDBJ whole genome shotgun (WGS) entry which is preliminary data.</text>
</comment>
<proteinExistence type="predicted"/>
<gene>
    <name evidence="2" type="ORF">CK820_G0056062</name>
</gene>
<evidence type="ECO:0000256" key="1">
    <source>
        <dbReference type="SAM" id="MobiDB-lite"/>
    </source>
</evidence>
<protein>
    <submittedName>
        <fullName evidence="2">FAM86B1 isoform 16</fullName>
    </submittedName>
</protein>
<sequence>MAKESTQGHRSYLLPSGGSVTLSESTAIISHGTTGLVTWDATLQNGPSRTRQPSLTGLSLNLAVVPASQALPSARCATPGHTSSATLTAGSSSSSEGMYFSMASH</sequence>
<reference evidence="2 3" key="1">
    <citation type="submission" date="2017-12" db="EMBL/GenBank/DDBJ databases">
        <title>High-resolution comparative analysis of great ape genomes.</title>
        <authorList>
            <person name="Pollen A."/>
            <person name="Hastie A."/>
            <person name="Hormozdiari F."/>
            <person name="Dougherty M."/>
            <person name="Liu R."/>
            <person name="Chaisson M."/>
            <person name="Hoppe E."/>
            <person name="Hill C."/>
            <person name="Pang A."/>
            <person name="Hillier L."/>
            <person name="Baker C."/>
            <person name="Armstrong J."/>
            <person name="Shendure J."/>
            <person name="Paten B."/>
            <person name="Wilson R."/>
            <person name="Chao H."/>
            <person name="Schneider V."/>
            <person name="Ventura M."/>
            <person name="Kronenberg Z."/>
            <person name="Murali S."/>
            <person name="Gordon D."/>
            <person name="Cantsilieris S."/>
            <person name="Munson K."/>
            <person name="Nelson B."/>
            <person name="Raja A."/>
            <person name="Underwood J."/>
            <person name="Diekhans M."/>
            <person name="Fiddes I."/>
            <person name="Haussler D."/>
            <person name="Eichler E."/>
        </authorList>
    </citation>
    <scope>NUCLEOTIDE SEQUENCE [LARGE SCALE GENOMIC DNA]</scope>
    <source>
        <strain evidence="2">Yerkes chimp pedigree #C0471</strain>
    </source>
</reference>
<dbReference type="Proteomes" id="UP000236370">
    <property type="component" value="Unassembled WGS sequence"/>
</dbReference>
<name>A0A2J8IKS4_PANTR</name>
<organism evidence="2 3">
    <name type="scientific">Pan troglodytes</name>
    <name type="common">Chimpanzee</name>
    <dbReference type="NCBI Taxonomy" id="9598"/>
    <lineage>
        <taxon>Eukaryota</taxon>
        <taxon>Metazoa</taxon>
        <taxon>Chordata</taxon>
        <taxon>Craniata</taxon>
        <taxon>Vertebrata</taxon>
        <taxon>Euteleostomi</taxon>
        <taxon>Mammalia</taxon>
        <taxon>Eutheria</taxon>
        <taxon>Euarchontoglires</taxon>
        <taxon>Primates</taxon>
        <taxon>Haplorrhini</taxon>
        <taxon>Catarrhini</taxon>
        <taxon>Hominidae</taxon>
        <taxon>Pan</taxon>
    </lineage>
</organism>
<dbReference type="EMBL" id="NBAG03001031">
    <property type="protein sequence ID" value="PNI11119.1"/>
    <property type="molecule type" value="Genomic_DNA"/>
</dbReference>